<keyword evidence="1" id="KW-1133">Transmembrane helix</keyword>
<keyword evidence="3" id="KW-1185">Reference proteome</keyword>
<dbReference type="GeneID" id="43653392"/>
<dbReference type="RefSeq" id="XP_031921832.1">
    <property type="nucleotide sequence ID" value="XM_032068946.1"/>
</dbReference>
<feature type="transmembrane region" description="Helical" evidence="1">
    <location>
        <begin position="20"/>
        <end position="41"/>
    </location>
</feature>
<dbReference type="Proteomes" id="UP000326268">
    <property type="component" value="Unassembled WGS sequence"/>
</dbReference>
<evidence type="ECO:0000313" key="2">
    <source>
        <dbReference type="EMBL" id="KAE8358751.1"/>
    </source>
</evidence>
<keyword evidence="1" id="KW-0812">Transmembrane</keyword>
<accession>A0A5N6ZMB8</accession>
<proteinExistence type="predicted"/>
<dbReference type="AlphaFoldDB" id="A0A5N6ZMB8"/>
<sequence length="66" mass="7873">MNNNEPDYNRTKAELTISNIPYFSIIKDSLFFFFFFFSYLFHNALGFQQDALLYLVSGSEPIPEWY</sequence>
<evidence type="ECO:0000313" key="3">
    <source>
        <dbReference type="Proteomes" id="UP000326268"/>
    </source>
</evidence>
<protein>
    <submittedName>
        <fullName evidence="2">Uncharacterized protein</fullName>
    </submittedName>
</protein>
<name>A0A5N6ZMB8_9EURO</name>
<keyword evidence="1" id="KW-0472">Membrane</keyword>
<evidence type="ECO:0000256" key="1">
    <source>
        <dbReference type="SAM" id="Phobius"/>
    </source>
</evidence>
<reference evidence="2 3" key="1">
    <citation type="submission" date="2019-04" db="EMBL/GenBank/DDBJ databases">
        <title>Friends and foes A comparative genomics studyof 23 Aspergillus species from section Flavi.</title>
        <authorList>
            <consortium name="DOE Joint Genome Institute"/>
            <person name="Kjaerbolling I."/>
            <person name="Vesth T."/>
            <person name="Frisvad J.C."/>
            <person name="Nybo J.L."/>
            <person name="Theobald S."/>
            <person name="Kildgaard S."/>
            <person name="Isbrandt T."/>
            <person name="Kuo A."/>
            <person name="Sato A."/>
            <person name="Lyhne E.K."/>
            <person name="Kogle M.E."/>
            <person name="Wiebenga A."/>
            <person name="Kun R.S."/>
            <person name="Lubbers R.J."/>
            <person name="Makela M.R."/>
            <person name="Barry K."/>
            <person name="Chovatia M."/>
            <person name="Clum A."/>
            <person name="Daum C."/>
            <person name="Haridas S."/>
            <person name="He G."/>
            <person name="LaButti K."/>
            <person name="Lipzen A."/>
            <person name="Mondo S."/>
            <person name="Riley R."/>
            <person name="Salamov A."/>
            <person name="Simmons B.A."/>
            <person name="Magnuson J.K."/>
            <person name="Henrissat B."/>
            <person name="Mortensen U.H."/>
            <person name="Larsen T.O."/>
            <person name="Devries R.P."/>
            <person name="Grigoriev I.V."/>
            <person name="Machida M."/>
            <person name="Baker S.E."/>
            <person name="Andersen M.R."/>
        </authorList>
    </citation>
    <scope>NUCLEOTIDE SEQUENCE [LARGE SCALE GENOMIC DNA]</scope>
    <source>
        <strain evidence="2 3">CBS 763.97</strain>
    </source>
</reference>
<dbReference type="EMBL" id="ML737872">
    <property type="protein sequence ID" value="KAE8358751.1"/>
    <property type="molecule type" value="Genomic_DNA"/>
</dbReference>
<gene>
    <name evidence="2" type="ORF">BDV27DRAFT_137245</name>
</gene>
<organism evidence="2 3">
    <name type="scientific">Aspergillus caelatus</name>
    <dbReference type="NCBI Taxonomy" id="61420"/>
    <lineage>
        <taxon>Eukaryota</taxon>
        <taxon>Fungi</taxon>
        <taxon>Dikarya</taxon>
        <taxon>Ascomycota</taxon>
        <taxon>Pezizomycotina</taxon>
        <taxon>Eurotiomycetes</taxon>
        <taxon>Eurotiomycetidae</taxon>
        <taxon>Eurotiales</taxon>
        <taxon>Aspergillaceae</taxon>
        <taxon>Aspergillus</taxon>
        <taxon>Aspergillus subgen. Circumdati</taxon>
    </lineage>
</organism>